<evidence type="ECO:0000256" key="1">
    <source>
        <dbReference type="ARBA" id="ARBA00022448"/>
    </source>
</evidence>
<evidence type="ECO:0000313" key="8">
    <source>
        <dbReference type="Proteomes" id="UP000187406"/>
    </source>
</evidence>
<evidence type="ECO:0000313" key="7">
    <source>
        <dbReference type="EMBL" id="GAV70426.1"/>
    </source>
</evidence>
<dbReference type="GO" id="GO:0005737">
    <property type="term" value="C:cytoplasm"/>
    <property type="evidence" value="ECO:0007669"/>
    <property type="project" value="TreeGrafter"/>
</dbReference>
<dbReference type="OrthoDB" id="2121326at2759"/>
<feature type="domain" description="Thioredoxin" evidence="6">
    <location>
        <begin position="146"/>
        <end position="260"/>
    </location>
</feature>
<dbReference type="InterPro" id="IPR013766">
    <property type="entry name" value="Thioredoxin_domain"/>
</dbReference>
<dbReference type="Gene3D" id="3.40.30.10">
    <property type="entry name" value="Glutaredoxin"/>
    <property type="match status" value="1"/>
</dbReference>
<dbReference type="InterPro" id="IPR036249">
    <property type="entry name" value="Thioredoxin-like_sf"/>
</dbReference>
<keyword evidence="2" id="KW-0809">Transit peptide</keyword>
<keyword evidence="3" id="KW-0249">Electron transport</keyword>
<keyword evidence="5" id="KW-0676">Redox-active center</keyword>
<dbReference type="PROSITE" id="PS51352">
    <property type="entry name" value="THIOREDOXIN_2"/>
    <property type="match status" value="1"/>
</dbReference>
<dbReference type="SUPFAM" id="SSF52833">
    <property type="entry name" value="Thioredoxin-like"/>
    <property type="match status" value="1"/>
</dbReference>
<protein>
    <submittedName>
        <fullName evidence="7">Thioredoxin domain-containing protein</fullName>
    </submittedName>
</protein>
<sequence>LIPLKHQLLFHDYNQSLHLYFFPLVSSNFQFCFTVKSLATYSHHYYKYTHSHRHNLTRRIISQLRIISVCISLPMVSTYITDARGLSCCFYQTFQSIPFPSWPKTSLFQTQKRFKGLKIHVSCIPSLPSFTSTTSRVCSRQPGGGIVCDSQHVALDLPTVTDATWQSLVLNADGLVMVEFWAPWCGACRVIHPVIGELADEYNGKLKCYKLNTDDSPSIATQYGIRSIPTILFFINGEMKDAILGAVPKTTLIATIEKLL</sequence>
<feature type="non-terminal residue" evidence="7">
    <location>
        <position position="1"/>
    </location>
</feature>
<dbReference type="Pfam" id="PF00085">
    <property type="entry name" value="Thioredoxin"/>
    <property type="match status" value="1"/>
</dbReference>
<dbReference type="STRING" id="3775.A0A1Q3BQU7"/>
<comment type="caution">
    <text evidence="7">The sequence shown here is derived from an EMBL/GenBank/DDBJ whole genome shotgun (WGS) entry which is preliminary data.</text>
</comment>
<proteinExistence type="predicted"/>
<keyword evidence="4" id="KW-1015">Disulfide bond</keyword>
<dbReference type="EMBL" id="BDDD01000807">
    <property type="protein sequence ID" value="GAV70426.1"/>
    <property type="molecule type" value="Genomic_DNA"/>
</dbReference>
<dbReference type="GO" id="GO:0008047">
    <property type="term" value="F:enzyme activator activity"/>
    <property type="evidence" value="ECO:0007669"/>
    <property type="project" value="UniProtKB-ARBA"/>
</dbReference>
<evidence type="ECO:0000259" key="6">
    <source>
        <dbReference type="PROSITE" id="PS51352"/>
    </source>
</evidence>
<evidence type="ECO:0000256" key="2">
    <source>
        <dbReference type="ARBA" id="ARBA00022946"/>
    </source>
</evidence>
<keyword evidence="8" id="KW-1185">Reference proteome</keyword>
<dbReference type="NCBIfam" id="TIGR01068">
    <property type="entry name" value="thioredoxin"/>
    <property type="match status" value="1"/>
</dbReference>
<dbReference type="PANTHER" id="PTHR45663:SF11">
    <property type="entry name" value="GEO12009P1"/>
    <property type="match status" value="1"/>
</dbReference>
<dbReference type="PANTHER" id="PTHR45663">
    <property type="entry name" value="GEO12009P1"/>
    <property type="match status" value="1"/>
</dbReference>
<dbReference type="InterPro" id="IPR005746">
    <property type="entry name" value="Thioredoxin"/>
</dbReference>
<dbReference type="InterPro" id="IPR017937">
    <property type="entry name" value="Thioredoxin_CS"/>
</dbReference>
<evidence type="ECO:0000256" key="4">
    <source>
        <dbReference type="ARBA" id="ARBA00023157"/>
    </source>
</evidence>
<dbReference type="GO" id="GO:0015035">
    <property type="term" value="F:protein-disulfide reductase activity"/>
    <property type="evidence" value="ECO:0007669"/>
    <property type="project" value="InterPro"/>
</dbReference>
<accession>A0A1Q3BQU7</accession>
<evidence type="ECO:0000256" key="3">
    <source>
        <dbReference type="ARBA" id="ARBA00022982"/>
    </source>
</evidence>
<reference evidence="8" key="1">
    <citation type="submission" date="2016-04" db="EMBL/GenBank/DDBJ databases">
        <title>Cephalotus genome sequencing.</title>
        <authorList>
            <person name="Fukushima K."/>
            <person name="Hasebe M."/>
            <person name="Fang X."/>
        </authorList>
    </citation>
    <scope>NUCLEOTIDE SEQUENCE [LARGE SCALE GENOMIC DNA]</scope>
    <source>
        <strain evidence="8">cv. St1</strain>
    </source>
</reference>
<name>A0A1Q3BQU7_CEPFO</name>
<dbReference type="InParanoid" id="A0A1Q3BQU7"/>
<organism evidence="7 8">
    <name type="scientific">Cephalotus follicularis</name>
    <name type="common">Albany pitcher plant</name>
    <dbReference type="NCBI Taxonomy" id="3775"/>
    <lineage>
        <taxon>Eukaryota</taxon>
        <taxon>Viridiplantae</taxon>
        <taxon>Streptophyta</taxon>
        <taxon>Embryophyta</taxon>
        <taxon>Tracheophyta</taxon>
        <taxon>Spermatophyta</taxon>
        <taxon>Magnoliopsida</taxon>
        <taxon>eudicotyledons</taxon>
        <taxon>Gunneridae</taxon>
        <taxon>Pentapetalae</taxon>
        <taxon>rosids</taxon>
        <taxon>fabids</taxon>
        <taxon>Oxalidales</taxon>
        <taxon>Cephalotaceae</taxon>
        <taxon>Cephalotus</taxon>
    </lineage>
</organism>
<evidence type="ECO:0000256" key="5">
    <source>
        <dbReference type="ARBA" id="ARBA00023284"/>
    </source>
</evidence>
<keyword evidence="1" id="KW-0813">Transport</keyword>
<dbReference type="PROSITE" id="PS00194">
    <property type="entry name" value="THIOREDOXIN_1"/>
    <property type="match status" value="1"/>
</dbReference>
<dbReference type="PRINTS" id="PR00421">
    <property type="entry name" value="THIOREDOXIN"/>
</dbReference>
<dbReference type="Proteomes" id="UP000187406">
    <property type="component" value="Unassembled WGS sequence"/>
</dbReference>
<dbReference type="AlphaFoldDB" id="A0A1Q3BQU7"/>
<gene>
    <name evidence="7" type="ORF">CFOL_v3_13924</name>
</gene>
<dbReference type="FunFam" id="3.40.30.10:FF:000001">
    <property type="entry name" value="Thioredoxin"/>
    <property type="match status" value="1"/>
</dbReference>
<dbReference type="CDD" id="cd02947">
    <property type="entry name" value="TRX_family"/>
    <property type="match status" value="1"/>
</dbReference>